<keyword evidence="1 3" id="KW-0689">Ribosomal protein</keyword>
<dbReference type="Pfam" id="PF00886">
    <property type="entry name" value="Ribosomal_S16"/>
    <property type="match status" value="1"/>
</dbReference>
<dbReference type="NCBIfam" id="TIGR00002">
    <property type="entry name" value="S16"/>
    <property type="match status" value="1"/>
</dbReference>
<proteinExistence type="inferred from homology"/>
<dbReference type="SUPFAM" id="SSF54565">
    <property type="entry name" value="Ribosomal protein S16"/>
    <property type="match status" value="1"/>
</dbReference>
<dbReference type="Gene3D" id="3.30.1320.10">
    <property type="match status" value="1"/>
</dbReference>
<organism evidence="4">
    <name type="scientific">Desulfofervidus auxilii</name>
    <dbReference type="NCBI Taxonomy" id="1621989"/>
    <lineage>
        <taxon>Bacteria</taxon>
        <taxon>Pseudomonadati</taxon>
        <taxon>Thermodesulfobacteriota</taxon>
        <taxon>Candidatus Desulfofervidia</taxon>
        <taxon>Candidatus Desulfofervidales</taxon>
        <taxon>Candidatus Desulfofervidaceae</taxon>
        <taxon>Candidatus Desulfofervidus</taxon>
    </lineage>
</organism>
<dbReference type="GO" id="GO:0005737">
    <property type="term" value="C:cytoplasm"/>
    <property type="evidence" value="ECO:0007669"/>
    <property type="project" value="UniProtKB-ARBA"/>
</dbReference>
<evidence type="ECO:0000256" key="2">
    <source>
        <dbReference type="ARBA" id="ARBA00023274"/>
    </source>
</evidence>
<evidence type="ECO:0000313" key="4">
    <source>
        <dbReference type="EMBL" id="HDD44153.1"/>
    </source>
</evidence>
<dbReference type="InterPro" id="IPR000307">
    <property type="entry name" value="Ribosomal_bS16"/>
</dbReference>
<gene>
    <name evidence="3" type="primary">rpsP</name>
    <name evidence="4" type="ORF">ENG63_04745</name>
</gene>
<dbReference type="InterPro" id="IPR023803">
    <property type="entry name" value="Ribosomal_bS16_dom_sf"/>
</dbReference>
<dbReference type="Proteomes" id="UP000886289">
    <property type="component" value="Unassembled WGS sequence"/>
</dbReference>
<dbReference type="EMBL" id="DRBS01000185">
    <property type="protein sequence ID" value="HDD44153.1"/>
    <property type="molecule type" value="Genomic_DNA"/>
</dbReference>
<keyword evidence="2 3" id="KW-0687">Ribonucleoprotein</keyword>
<dbReference type="GO" id="GO:0006412">
    <property type="term" value="P:translation"/>
    <property type="evidence" value="ECO:0007669"/>
    <property type="project" value="UniProtKB-UniRule"/>
</dbReference>
<dbReference type="HAMAP" id="MF_00385">
    <property type="entry name" value="Ribosomal_bS16"/>
    <property type="match status" value="1"/>
</dbReference>
<comment type="similarity">
    <text evidence="3">Belongs to the bacterial ribosomal protein bS16 family.</text>
</comment>
<dbReference type="PANTHER" id="PTHR12919">
    <property type="entry name" value="30S RIBOSOMAL PROTEIN S16"/>
    <property type="match status" value="1"/>
</dbReference>
<evidence type="ECO:0000256" key="1">
    <source>
        <dbReference type="ARBA" id="ARBA00022980"/>
    </source>
</evidence>
<dbReference type="GO" id="GO:0015935">
    <property type="term" value="C:small ribosomal subunit"/>
    <property type="evidence" value="ECO:0007669"/>
    <property type="project" value="TreeGrafter"/>
</dbReference>
<name>A0A7C0U2R2_DESA2</name>
<sequence>MAVRIRLLRMGAKKKPFYRIVVADARSPRDGRYLEMLGFYNPLTDPPQVKIDKEKLEKWLRQGAELTGAVKGLLKMLN</sequence>
<protein>
    <recommendedName>
        <fullName evidence="3">Small ribosomal subunit protein bS16</fullName>
    </recommendedName>
</protein>
<comment type="caution">
    <text evidence="4">The sequence shown here is derived from an EMBL/GenBank/DDBJ whole genome shotgun (WGS) entry which is preliminary data.</text>
</comment>
<dbReference type="GO" id="GO:0003735">
    <property type="term" value="F:structural constituent of ribosome"/>
    <property type="evidence" value="ECO:0007669"/>
    <property type="project" value="InterPro"/>
</dbReference>
<accession>A0A7C0U2R2</accession>
<evidence type="ECO:0000256" key="3">
    <source>
        <dbReference type="HAMAP-Rule" id="MF_00385"/>
    </source>
</evidence>
<dbReference type="PANTHER" id="PTHR12919:SF20">
    <property type="entry name" value="SMALL RIBOSOMAL SUBUNIT PROTEIN BS16M"/>
    <property type="match status" value="1"/>
</dbReference>
<dbReference type="AlphaFoldDB" id="A0A7C0U2R2"/>
<reference evidence="4" key="1">
    <citation type="journal article" date="2020" name="mSystems">
        <title>Genome- and Community-Level Interaction Insights into Carbon Utilization and Element Cycling Functions of Hydrothermarchaeota in Hydrothermal Sediment.</title>
        <authorList>
            <person name="Zhou Z."/>
            <person name="Liu Y."/>
            <person name="Xu W."/>
            <person name="Pan J."/>
            <person name="Luo Z.H."/>
            <person name="Li M."/>
        </authorList>
    </citation>
    <scope>NUCLEOTIDE SEQUENCE [LARGE SCALE GENOMIC DNA]</scope>
    <source>
        <strain evidence="4">HyVt-233</strain>
    </source>
</reference>